<dbReference type="Proteomes" id="UP000617979">
    <property type="component" value="Unassembled WGS sequence"/>
</dbReference>
<evidence type="ECO:0000256" key="1">
    <source>
        <dbReference type="ARBA" id="ARBA00010923"/>
    </source>
</evidence>
<proteinExistence type="inferred from homology"/>
<keyword evidence="3" id="KW-0238">DNA-binding</keyword>
<sequence length="428" mass="47950">MYKTRHQEFINNLPTDWDIVSLNSIGEIRSGGTPSRDKEDFWNGKIPWVTPSELTSLKTKYLLSTQENITEKGLRSSAAKLLPIGSLLVTTRATIGNVAIASMSVSTNQGFKNIVPGKEIDSTFYYYLLGKISFEMKRLATGTTFDEISRRDFEAILVPKPSLSEQRRIAEILDTLDETIRKTEALIGKLKQVKMGLLHDLLTRGIDEQGQLRNPATHPEQFKDSPLGRIPREWGVSVLEDIAEVIMGQSPPGHSYNQKEIGIPLINGPVEFGFRYPRKLQWTTKPTKVCKYGDILFCVRGSTTGRINISNDEYCIGRGVAAIRGKEGISLTGFVEHFLVRLAEEILSEAKGNGSTFPSVNSKRLSSTLVMKPSLKEQGKILSIIESHNRRIQKEQSYLNKLQQLKKGLMEDLLTGKVRVNELEEVQA</sequence>
<dbReference type="Pfam" id="PF01420">
    <property type="entry name" value="Methylase_S"/>
    <property type="match status" value="2"/>
</dbReference>
<dbReference type="Gene3D" id="1.10.287.1120">
    <property type="entry name" value="Bipartite methylase S protein"/>
    <property type="match status" value="1"/>
</dbReference>
<dbReference type="EMBL" id="BMEX01000007">
    <property type="protein sequence ID" value="GGA48466.1"/>
    <property type="molecule type" value="Genomic_DNA"/>
</dbReference>
<dbReference type="PANTHER" id="PTHR30408">
    <property type="entry name" value="TYPE-1 RESTRICTION ENZYME ECOKI SPECIFICITY PROTEIN"/>
    <property type="match status" value="1"/>
</dbReference>
<comment type="caution">
    <text evidence="5">The sequence shown here is derived from an EMBL/GenBank/DDBJ whole genome shotgun (WGS) entry which is preliminary data.</text>
</comment>
<dbReference type="InterPro" id="IPR052021">
    <property type="entry name" value="Type-I_RS_S_subunit"/>
</dbReference>
<accession>A0ABQ1GR73</accession>
<keyword evidence="6" id="KW-1185">Reference proteome</keyword>
<evidence type="ECO:0000256" key="2">
    <source>
        <dbReference type="ARBA" id="ARBA00022747"/>
    </source>
</evidence>
<dbReference type="RefSeq" id="WP_188432585.1">
    <property type="nucleotide sequence ID" value="NZ_BMEX01000007.1"/>
</dbReference>
<reference evidence="6" key="1">
    <citation type="journal article" date="2019" name="Int. J. Syst. Evol. Microbiol.">
        <title>The Global Catalogue of Microorganisms (GCM) 10K type strain sequencing project: providing services to taxonomists for standard genome sequencing and annotation.</title>
        <authorList>
            <consortium name="The Broad Institute Genomics Platform"/>
            <consortium name="The Broad Institute Genome Sequencing Center for Infectious Disease"/>
            <person name="Wu L."/>
            <person name="Ma J."/>
        </authorList>
    </citation>
    <scope>NUCLEOTIDE SEQUENCE [LARGE SCALE GENOMIC DNA]</scope>
    <source>
        <strain evidence="6">CGMCC 1.12404</strain>
    </source>
</reference>
<dbReference type="GO" id="GO:0004519">
    <property type="term" value="F:endonuclease activity"/>
    <property type="evidence" value="ECO:0007669"/>
    <property type="project" value="UniProtKB-KW"/>
</dbReference>
<evidence type="ECO:0000313" key="6">
    <source>
        <dbReference type="Proteomes" id="UP000617979"/>
    </source>
</evidence>
<dbReference type="InterPro" id="IPR044946">
    <property type="entry name" value="Restrct_endonuc_typeI_TRD_sf"/>
</dbReference>
<dbReference type="PANTHER" id="PTHR30408:SF12">
    <property type="entry name" value="TYPE I RESTRICTION ENZYME MJAVIII SPECIFICITY SUBUNIT"/>
    <property type="match status" value="1"/>
</dbReference>
<name>A0ABQ1GR73_9BACL</name>
<dbReference type="CDD" id="cd17496">
    <property type="entry name" value="RMtype1_S_BliBORF2384P-TRD1-CR1_like"/>
    <property type="match status" value="1"/>
</dbReference>
<dbReference type="SUPFAM" id="SSF116734">
    <property type="entry name" value="DNA methylase specificity domain"/>
    <property type="match status" value="2"/>
</dbReference>
<dbReference type="InterPro" id="IPR000055">
    <property type="entry name" value="Restrct_endonuc_typeI_TRD"/>
</dbReference>
<evidence type="ECO:0000256" key="3">
    <source>
        <dbReference type="ARBA" id="ARBA00023125"/>
    </source>
</evidence>
<keyword evidence="5" id="KW-0540">Nuclease</keyword>
<keyword evidence="5" id="KW-0255">Endonuclease</keyword>
<feature type="domain" description="Type I restriction modification DNA specificity" evidence="4">
    <location>
        <begin position="14"/>
        <end position="191"/>
    </location>
</feature>
<protein>
    <submittedName>
        <fullName evidence="5">Restriction endonuclease subunit S</fullName>
    </submittedName>
</protein>
<evidence type="ECO:0000313" key="5">
    <source>
        <dbReference type="EMBL" id="GGA48466.1"/>
    </source>
</evidence>
<evidence type="ECO:0000259" key="4">
    <source>
        <dbReference type="Pfam" id="PF01420"/>
    </source>
</evidence>
<gene>
    <name evidence="5" type="ORF">GCM10007416_22030</name>
</gene>
<comment type="similarity">
    <text evidence="1">Belongs to the type-I restriction system S methylase family.</text>
</comment>
<dbReference type="Gene3D" id="3.90.220.20">
    <property type="entry name" value="DNA methylase specificity domains"/>
    <property type="match status" value="2"/>
</dbReference>
<dbReference type="CDD" id="cd17273">
    <property type="entry name" value="RMtype1_S_EcoJA69PI-TRD1-CR1_like"/>
    <property type="match status" value="1"/>
</dbReference>
<keyword evidence="2" id="KW-0680">Restriction system</keyword>
<feature type="domain" description="Type I restriction modification DNA specificity" evidence="4">
    <location>
        <begin position="231"/>
        <end position="402"/>
    </location>
</feature>
<organism evidence="5 6">
    <name type="scientific">Kroppenstedtia guangzhouensis</name>
    <dbReference type="NCBI Taxonomy" id="1274356"/>
    <lineage>
        <taxon>Bacteria</taxon>
        <taxon>Bacillati</taxon>
        <taxon>Bacillota</taxon>
        <taxon>Bacilli</taxon>
        <taxon>Bacillales</taxon>
        <taxon>Thermoactinomycetaceae</taxon>
        <taxon>Kroppenstedtia</taxon>
    </lineage>
</organism>
<keyword evidence="5" id="KW-0378">Hydrolase</keyword>